<reference evidence="1" key="2">
    <citation type="journal article" date="2015" name="Data Brief">
        <title>Shoot transcriptome of the giant reed, Arundo donax.</title>
        <authorList>
            <person name="Barrero R.A."/>
            <person name="Guerrero F.D."/>
            <person name="Moolhuijzen P."/>
            <person name="Goolsby J.A."/>
            <person name="Tidwell J."/>
            <person name="Bellgard S.E."/>
            <person name="Bellgard M.I."/>
        </authorList>
    </citation>
    <scope>NUCLEOTIDE SEQUENCE</scope>
    <source>
        <tissue evidence="1">Shoot tissue taken approximately 20 cm above the soil surface</tissue>
    </source>
</reference>
<organism evidence="1">
    <name type="scientific">Arundo donax</name>
    <name type="common">Giant reed</name>
    <name type="synonym">Donax arundinaceus</name>
    <dbReference type="NCBI Taxonomy" id="35708"/>
    <lineage>
        <taxon>Eukaryota</taxon>
        <taxon>Viridiplantae</taxon>
        <taxon>Streptophyta</taxon>
        <taxon>Embryophyta</taxon>
        <taxon>Tracheophyta</taxon>
        <taxon>Spermatophyta</taxon>
        <taxon>Magnoliopsida</taxon>
        <taxon>Liliopsida</taxon>
        <taxon>Poales</taxon>
        <taxon>Poaceae</taxon>
        <taxon>PACMAD clade</taxon>
        <taxon>Arundinoideae</taxon>
        <taxon>Arundineae</taxon>
        <taxon>Arundo</taxon>
    </lineage>
</organism>
<sequence length="73" mass="7759">MLYRRTGRQPGWLATPSCAQPTRVRFLGTNSWCLMGDLIPGCLLGCVCMRVCGGVCSPGRKGVGCHSTGRGSQ</sequence>
<dbReference type="AlphaFoldDB" id="A0A0A9H2N4"/>
<accession>A0A0A9H2N4</accession>
<name>A0A0A9H2N4_ARUDO</name>
<protein>
    <submittedName>
        <fullName evidence="1">Uncharacterized protein</fullName>
    </submittedName>
</protein>
<dbReference type="EMBL" id="GBRH01166859">
    <property type="protein sequence ID" value="JAE31037.1"/>
    <property type="molecule type" value="Transcribed_RNA"/>
</dbReference>
<evidence type="ECO:0000313" key="1">
    <source>
        <dbReference type="EMBL" id="JAE31037.1"/>
    </source>
</evidence>
<reference evidence="1" key="1">
    <citation type="submission" date="2014-09" db="EMBL/GenBank/DDBJ databases">
        <authorList>
            <person name="Magalhaes I.L.F."/>
            <person name="Oliveira U."/>
            <person name="Santos F.R."/>
            <person name="Vidigal T.H.D.A."/>
            <person name="Brescovit A.D."/>
            <person name="Santos A.J."/>
        </authorList>
    </citation>
    <scope>NUCLEOTIDE SEQUENCE</scope>
    <source>
        <tissue evidence="1">Shoot tissue taken approximately 20 cm above the soil surface</tissue>
    </source>
</reference>
<proteinExistence type="predicted"/>